<name>A0A8J6HW52_TENMO</name>
<reference evidence="2" key="1">
    <citation type="journal article" date="2020" name="J Insects Food Feed">
        <title>The yellow mealworm (Tenebrio molitor) genome: a resource for the emerging insects as food and feed industry.</title>
        <authorList>
            <person name="Eriksson T."/>
            <person name="Andere A."/>
            <person name="Kelstrup H."/>
            <person name="Emery V."/>
            <person name="Picard C."/>
        </authorList>
    </citation>
    <scope>NUCLEOTIDE SEQUENCE</scope>
    <source>
        <strain evidence="2">Stoneville</strain>
        <tissue evidence="2">Whole head</tissue>
    </source>
</reference>
<accession>A0A8J6HW52</accession>
<evidence type="ECO:0000313" key="3">
    <source>
        <dbReference type="Proteomes" id="UP000719412"/>
    </source>
</evidence>
<dbReference type="InterPro" id="IPR036397">
    <property type="entry name" value="RNaseH_sf"/>
</dbReference>
<evidence type="ECO:0000313" key="2">
    <source>
        <dbReference type="EMBL" id="KAH0821248.1"/>
    </source>
</evidence>
<reference evidence="2" key="2">
    <citation type="submission" date="2021-08" db="EMBL/GenBank/DDBJ databases">
        <authorList>
            <person name="Eriksson T."/>
        </authorList>
    </citation>
    <scope>NUCLEOTIDE SEQUENCE</scope>
    <source>
        <strain evidence="2">Stoneville</strain>
        <tissue evidence="2">Whole head</tissue>
    </source>
</reference>
<organism evidence="2 3">
    <name type="scientific">Tenebrio molitor</name>
    <name type="common">Yellow mealworm beetle</name>
    <dbReference type="NCBI Taxonomy" id="7067"/>
    <lineage>
        <taxon>Eukaryota</taxon>
        <taxon>Metazoa</taxon>
        <taxon>Ecdysozoa</taxon>
        <taxon>Arthropoda</taxon>
        <taxon>Hexapoda</taxon>
        <taxon>Insecta</taxon>
        <taxon>Pterygota</taxon>
        <taxon>Neoptera</taxon>
        <taxon>Endopterygota</taxon>
        <taxon>Coleoptera</taxon>
        <taxon>Polyphaga</taxon>
        <taxon>Cucujiformia</taxon>
        <taxon>Tenebrionidae</taxon>
        <taxon>Tenebrio</taxon>
    </lineage>
</organism>
<sequence length="302" mass="34240">MKFAFLYEILRDQSWPTLVPVLLLTRGLPPPRPATPTRQYSVDGFGDRWIFSGTQTAATKSEYSEIRKLDSKASGSTPGGQGRPDPLVMDCLILAISAECDLSSCAEYSSDHIIRMMRFSHCHLTNFGSVRGTGRRRDCPGRSTFFTRRCSTGVMVWGAICYGSRSPLIFIQGSMNARRYVQEVLQPVLVPYVQDIPNGLYQQDNARPHIARVSLEYLEHANVNLLPWPPRSPDLSPIEHVWDMIGQRLKNLARRPQTIQQLRHEIQVIWDALPQEEIDNLIRSMPRHVAECVNLQGGPTHY</sequence>
<dbReference type="InterPro" id="IPR038717">
    <property type="entry name" value="Tc1-like_DDE_dom"/>
</dbReference>
<feature type="domain" description="Tc1-like transposase DDE" evidence="1">
    <location>
        <begin position="150"/>
        <end position="263"/>
    </location>
</feature>
<dbReference type="Proteomes" id="UP000719412">
    <property type="component" value="Unassembled WGS sequence"/>
</dbReference>
<protein>
    <recommendedName>
        <fullName evidence="1">Tc1-like transposase DDE domain-containing protein</fullName>
    </recommendedName>
</protein>
<gene>
    <name evidence="2" type="ORF">GEV33_001543</name>
</gene>
<dbReference type="Pfam" id="PF13358">
    <property type="entry name" value="DDE_3"/>
    <property type="match status" value="1"/>
</dbReference>
<dbReference type="PANTHER" id="PTHR47326:SF1">
    <property type="entry name" value="HTH PSQ-TYPE DOMAIN-CONTAINING PROTEIN"/>
    <property type="match status" value="1"/>
</dbReference>
<dbReference type="GO" id="GO:0003676">
    <property type="term" value="F:nucleic acid binding"/>
    <property type="evidence" value="ECO:0007669"/>
    <property type="project" value="InterPro"/>
</dbReference>
<dbReference type="Gene3D" id="3.30.420.10">
    <property type="entry name" value="Ribonuclease H-like superfamily/Ribonuclease H"/>
    <property type="match status" value="1"/>
</dbReference>
<dbReference type="AlphaFoldDB" id="A0A8J6HW52"/>
<dbReference type="EMBL" id="JABDTM020008727">
    <property type="protein sequence ID" value="KAH0821248.1"/>
    <property type="molecule type" value="Genomic_DNA"/>
</dbReference>
<keyword evidence="3" id="KW-1185">Reference proteome</keyword>
<dbReference type="PANTHER" id="PTHR47326">
    <property type="entry name" value="TRANSPOSABLE ELEMENT TC3 TRANSPOSASE-LIKE PROTEIN"/>
    <property type="match status" value="1"/>
</dbReference>
<evidence type="ECO:0000259" key="1">
    <source>
        <dbReference type="Pfam" id="PF13358"/>
    </source>
</evidence>
<comment type="caution">
    <text evidence="2">The sequence shown here is derived from an EMBL/GenBank/DDBJ whole genome shotgun (WGS) entry which is preliminary data.</text>
</comment>
<proteinExistence type="predicted"/>